<evidence type="ECO:0000313" key="1">
    <source>
        <dbReference type="EMBL" id="CAH3030133.1"/>
    </source>
</evidence>
<keyword evidence="2" id="KW-1185">Reference proteome</keyword>
<comment type="caution">
    <text evidence="1">The sequence shown here is derived from an EMBL/GenBank/DDBJ whole genome shotgun (WGS) entry which is preliminary data.</text>
</comment>
<gene>
    <name evidence="1" type="ORF">PEVE_00037437</name>
</gene>
<organism evidence="1 2">
    <name type="scientific">Porites evermanni</name>
    <dbReference type="NCBI Taxonomy" id="104178"/>
    <lineage>
        <taxon>Eukaryota</taxon>
        <taxon>Metazoa</taxon>
        <taxon>Cnidaria</taxon>
        <taxon>Anthozoa</taxon>
        <taxon>Hexacorallia</taxon>
        <taxon>Scleractinia</taxon>
        <taxon>Fungiina</taxon>
        <taxon>Poritidae</taxon>
        <taxon>Porites</taxon>
    </lineage>
</organism>
<reference evidence="1 2" key="1">
    <citation type="submission" date="2022-05" db="EMBL/GenBank/DDBJ databases">
        <authorList>
            <consortium name="Genoscope - CEA"/>
            <person name="William W."/>
        </authorList>
    </citation>
    <scope>NUCLEOTIDE SEQUENCE [LARGE SCALE GENOMIC DNA]</scope>
</reference>
<protein>
    <recommendedName>
        <fullName evidence="3">DNA-directed DNA polymerase</fullName>
    </recommendedName>
</protein>
<dbReference type="Proteomes" id="UP001159427">
    <property type="component" value="Unassembled WGS sequence"/>
</dbReference>
<accession>A0ABN8MK68</accession>
<dbReference type="SUPFAM" id="SSF56672">
    <property type="entry name" value="DNA/RNA polymerases"/>
    <property type="match status" value="1"/>
</dbReference>
<evidence type="ECO:0008006" key="3">
    <source>
        <dbReference type="Google" id="ProtNLM"/>
    </source>
</evidence>
<name>A0ABN8MK68_9CNID</name>
<proteinExistence type="predicted"/>
<feature type="non-terminal residue" evidence="1">
    <location>
        <position position="318"/>
    </location>
</feature>
<sequence length="318" mass="37411">MEKLSETQLPPKEEFYSKLNDEGISDDDYQHAINVWNTFQCKTIRDYHNLYLKSDVLLLADVFENFRKTCLKHYNLDPAHYYTSPGLAWDACLKETGQELELLHDYDMLMMFEKGIRGGISHITKRYAEANNKYMKDYDPDKPSNYIQYLDANNLYGWAMSLSLPTHGFSWMKDLTIDSVVDLLDKKRNPEMGIRLTAVHRGISFYQNSWMEPYITKNTELRKTATNSFEKDFFKLMNNSVFGKTIENIRKRQNIILVDNRQKASKLTSRPNFDRATIFDKNLIAVHMKKTEVYFNKPVYVGQAILDLSKTLMFNFHY</sequence>
<dbReference type="PANTHER" id="PTHR31511:SF12">
    <property type="entry name" value="RHO TERMINATION FACTOR N-TERMINAL DOMAIN-CONTAINING PROTEIN"/>
    <property type="match status" value="1"/>
</dbReference>
<dbReference type="EMBL" id="CALNXI010000614">
    <property type="protein sequence ID" value="CAH3030133.1"/>
    <property type="molecule type" value="Genomic_DNA"/>
</dbReference>
<dbReference type="PANTHER" id="PTHR31511">
    <property type="entry name" value="PROTEIN CBG23764"/>
    <property type="match status" value="1"/>
</dbReference>
<evidence type="ECO:0000313" key="2">
    <source>
        <dbReference type="Proteomes" id="UP001159427"/>
    </source>
</evidence>
<dbReference type="InterPro" id="IPR043502">
    <property type="entry name" value="DNA/RNA_pol_sf"/>
</dbReference>